<gene>
    <name evidence="9" type="ORF">HLB23_30455</name>
</gene>
<feature type="transmembrane region" description="Helical" evidence="8">
    <location>
        <begin position="261"/>
        <end position="287"/>
    </location>
</feature>
<dbReference type="PANTHER" id="PTHR31611:SF0">
    <property type="entry name" value="HIGH-AFFINITY NICKEL TRANSPORT PROTEIN NIC1"/>
    <property type="match status" value="1"/>
</dbReference>
<dbReference type="RefSeq" id="WP_067516853.1">
    <property type="nucleotide sequence ID" value="NZ_JABELX010000012.1"/>
</dbReference>
<feature type="transmembrane region" description="Helical" evidence="8">
    <location>
        <begin position="78"/>
        <end position="99"/>
    </location>
</feature>
<dbReference type="GO" id="GO:0015099">
    <property type="term" value="F:nickel cation transmembrane transporter activity"/>
    <property type="evidence" value="ECO:0007669"/>
    <property type="project" value="UniProtKB-UniRule"/>
</dbReference>
<evidence type="ECO:0000256" key="8">
    <source>
        <dbReference type="RuleBase" id="RU362101"/>
    </source>
</evidence>
<dbReference type="InterPro" id="IPR011541">
    <property type="entry name" value="Ni/Co_transpt_high_affinity"/>
</dbReference>
<keyword evidence="6 8" id="KW-1133">Transmembrane helix</keyword>
<dbReference type="NCBIfam" id="TIGR00802">
    <property type="entry name" value="nico"/>
    <property type="match status" value="1"/>
</dbReference>
<proteinExistence type="inferred from homology"/>
<keyword evidence="5 8" id="KW-0812">Transmembrane</keyword>
<keyword evidence="4" id="KW-0533">Nickel</keyword>
<organism evidence="9 10">
    <name type="scientific">Nocardia uniformis</name>
    <dbReference type="NCBI Taxonomy" id="53432"/>
    <lineage>
        <taxon>Bacteria</taxon>
        <taxon>Bacillati</taxon>
        <taxon>Actinomycetota</taxon>
        <taxon>Actinomycetes</taxon>
        <taxon>Mycobacteriales</taxon>
        <taxon>Nocardiaceae</taxon>
        <taxon>Nocardia</taxon>
    </lineage>
</organism>
<evidence type="ECO:0000256" key="7">
    <source>
        <dbReference type="ARBA" id="ARBA00023136"/>
    </source>
</evidence>
<feature type="transmembrane region" description="Helical" evidence="8">
    <location>
        <begin position="188"/>
        <end position="214"/>
    </location>
</feature>
<evidence type="ECO:0000256" key="4">
    <source>
        <dbReference type="ARBA" id="ARBA00022596"/>
    </source>
</evidence>
<dbReference type="AlphaFoldDB" id="A0A849CCN3"/>
<accession>A0A849CCN3</accession>
<comment type="similarity">
    <text evidence="2 8">Belongs to the NiCoT transporter (TC 2.A.52) family.</text>
</comment>
<evidence type="ECO:0000256" key="5">
    <source>
        <dbReference type="ARBA" id="ARBA00022692"/>
    </source>
</evidence>
<dbReference type="EMBL" id="JABELX010000012">
    <property type="protein sequence ID" value="NNH74125.1"/>
    <property type="molecule type" value="Genomic_DNA"/>
</dbReference>
<keyword evidence="10" id="KW-1185">Reference proteome</keyword>
<feature type="transmembrane region" description="Helical" evidence="8">
    <location>
        <begin position="27"/>
        <end position="44"/>
    </location>
</feature>
<evidence type="ECO:0000256" key="3">
    <source>
        <dbReference type="ARBA" id="ARBA00022448"/>
    </source>
</evidence>
<sequence>MVVSVLALHILGWGTLLFVVVPGHHAVQGAVFGVGLGLTAYMLGMRHAFDADHIAAIDNTTRKLVAENGRDKTHTVGFWFALGHSSVVFVMVALLALGVRALAPKLADEDSALQQWAGIWGTSVSGTFLIAIGLLNLASLIGIWRVFRRMRGGELDEAQLERELDNRGLLNRVLRPVMRLVRKPWHMYPVGVLFGFGFDTVTEIGLLVIAGGAAATGLPWYAILVLPVLFSAGMALFDALDGSFMSYAYDWAFARPVRKIYYNLVITGLSVAVALLIGGQEIISIFVEKLDLTTGFVAWIGNLDLGDLGFIIVGLFVITWAIAVAVWRFTGVERRWESSLVAD</sequence>
<feature type="transmembrane region" description="Helical" evidence="8">
    <location>
        <begin position="119"/>
        <end position="144"/>
    </location>
</feature>
<evidence type="ECO:0000256" key="1">
    <source>
        <dbReference type="ARBA" id="ARBA00004127"/>
    </source>
</evidence>
<keyword evidence="7 8" id="KW-0472">Membrane</keyword>
<evidence type="ECO:0000313" key="10">
    <source>
        <dbReference type="Proteomes" id="UP000586827"/>
    </source>
</evidence>
<dbReference type="PANTHER" id="PTHR31611">
    <property type="entry name" value="HIGH-AFFINITY NICKEL TRANSPORT PROTEIN NIC1"/>
    <property type="match status" value="1"/>
</dbReference>
<evidence type="ECO:0000256" key="6">
    <source>
        <dbReference type="ARBA" id="ARBA00022989"/>
    </source>
</evidence>
<dbReference type="Proteomes" id="UP000586827">
    <property type="component" value="Unassembled WGS sequence"/>
</dbReference>
<name>A0A849CCN3_9NOCA</name>
<feature type="transmembrane region" description="Helical" evidence="8">
    <location>
        <begin position="220"/>
        <end position="240"/>
    </location>
</feature>
<dbReference type="GO" id="GO:0005886">
    <property type="term" value="C:plasma membrane"/>
    <property type="evidence" value="ECO:0007669"/>
    <property type="project" value="UniProtKB-SubCell"/>
</dbReference>
<feature type="transmembrane region" description="Helical" evidence="8">
    <location>
        <begin position="307"/>
        <end position="327"/>
    </location>
</feature>
<dbReference type="Pfam" id="PF03824">
    <property type="entry name" value="NicO"/>
    <property type="match status" value="1"/>
</dbReference>
<evidence type="ECO:0000313" key="9">
    <source>
        <dbReference type="EMBL" id="NNH74125.1"/>
    </source>
</evidence>
<reference evidence="9 10" key="1">
    <citation type="submission" date="2020-05" db="EMBL/GenBank/DDBJ databases">
        <title>MicrobeNet Type strains.</title>
        <authorList>
            <person name="Nicholson A.C."/>
        </authorList>
    </citation>
    <scope>NUCLEOTIDE SEQUENCE [LARGE SCALE GENOMIC DNA]</scope>
    <source>
        <strain evidence="9 10">JCM 3224</strain>
    </source>
</reference>
<dbReference type="InterPro" id="IPR004688">
    <property type="entry name" value="Ni/Co_transpt"/>
</dbReference>
<keyword evidence="3 8" id="KW-0813">Transport</keyword>
<comment type="caution">
    <text evidence="9">The sequence shown here is derived from an EMBL/GenBank/DDBJ whole genome shotgun (WGS) entry which is preliminary data.</text>
</comment>
<evidence type="ECO:0000256" key="2">
    <source>
        <dbReference type="ARBA" id="ARBA00010892"/>
    </source>
</evidence>
<comment type="subcellular location">
    <subcellularLocation>
        <location evidence="8">Cell membrane</location>
        <topology evidence="8">Multi-pass membrane protein</topology>
    </subcellularLocation>
    <subcellularLocation>
        <location evidence="1">Endomembrane system</location>
        <topology evidence="1">Multi-pass membrane protein</topology>
    </subcellularLocation>
</comment>
<protein>
    <recommendedName>
        <fullName evidence="8">Nickel/cobalt efflux system</fullName>
    </recommendedName>
</protein>
<dbReference type="GO" id="GO:0012505">
    <property type="term" value="C:endomembrane system"/>
    <property type="evidence" value="ECO:0007669"/>
    <property type="project" value="UniProtKB-SubCell"/>
</dbReference>